<name>A0ABS9PZL2_9MICO</name>
<dbReference type="Pfam" id="PF00849">
    <property type="entry name" value="PseudoU_synth_2"/>
    <property type="match status" value="1"/>
</dbReference>
<dbReference type="InterPro" id="IPR006145">
    <property type="entry name" value="PsdUridine_synth_RsuA/RluA"/>
</dbReference>
<comment type="caution">
    <text evidence="7">The sequence shown here is derived from an EMBL/GenBank/DDBJ whole genome shotgun (WGS) entry which is preliminary data.</text>
</comment>
<dbReference type="InterPro" id="IPR002942">
    <property type="entry name" value="S4_RNA-bd"/>
</dbReference>
<dbReference type="PANTHER" id="PTHR47683:SF2">
    <property type="entry name" value="RNA-BINDING S4 DOMAIN-CONTAINING PROTEIN"/>
    <property type="match status" value="1"/>
</dbReference>
<feature type="domain" description="RNA-binding S4" evidence="6">
    <location>
        <begin position="100"/>
        <end position="160"/>
    </location>
</feature>
<dbReference type="EMBL" id="JAKRCV010000007">
    <property type="protein sequence ID" value="MCG7321070.1"/>
    <property type="molecule type" value="Genomic_DNA"/>
</dbReference>
<dbReference type="InterPro" id="IPR050343">
    <property type="entry name" value="RsuA_PseudoU_synthase"/>
</dbReference>
<feature type="compositionally biased region" description="Gly residues" evidence="5">
    <location>
        <begin position="14"/>
        <end position="52"/>
    </location>
</feature>
<evidence type="ECO:0000256" key="3">
    <source>
        <dbReference type="PROSITE-ProRule" id="PRU00182"/>
    </source>
</evidence>
<keyword evidence="2 4" id="KW-0413">Isomerase</keyword>
<dbReference type="SMART" id="SM00363">
    <property type="entry name" value="S4"/>
    <property type="match status" value="1"/>
</dbReference>
<dbReference type="NCBIfam" id="TIGR00093">
    <property type="entry name" value="pseudouridine synthase"/>
    <property type="match status" value="1"/>
</dbReference>
<organism evidence="7 8">
    <name type="scientific">Arsenicicoccus bolidensis</name>
    <dbReference type="NCBI Taxonomy" id="229480"/>
    <lineage>
        <taxon>Bacteria</taxon>
        <taxon>Bacillati</taxon>
        <taxon>Actinomycetota</taxon>
        <taxon>Actinomycetes</taxon>
        <taxon>Micrococcales</taxon>
        <taxon>Intrasporangiaceae</taxon>
        <taxon>Arsenicicoccus</taxon>
    </lineage>
</organism>
<dbReference type="InterPro" id="IPR000748">
    <property type="entry name" value="PsdUridine_synth_RsuA/RluB/E/F"/>
</dbReference>
<dbReference type="CDD" id="cd00165">
    <property type="entry name" value="S4"/>
    <property type="match status" value="1"/>
</dbReference>
<evidence type="ECO:0000313" key="8">
    <source>
        <dbReference type="Proteomes" id="UP001521931"/>
    </source>
</evidence>
<keyword evidence="3" id="KW-0694">RNA-binding</keyword>
<reference evidence="7 8" key="1">
    <citation type="submission" date="2022-02" db="EMBL/GenBank/DDBJ databases">
        <title>Uncovering new skin microbiome diversity through culturing and metagenomics.</title>
        <authorList>
            <person name="Conlan S."/>
            <person name="Deming C."/>
            <person name="Nisc Comparative Sequencing Program N."/>
            <person name="Segre J.A."/>
        </authorList>
    </citation>
    <scope>NUCLEOTIDE SEQUENCE [LARGE SCALE GENOMIC DNA]</scope>
    <source>
        <strain evidence="7 8">ACRQZ</strain>
    </source>
</reference>
<dbReference type="PROSITE" id="PS50889">
    <property type="entry name" value="S4"/>
    <property type="match status" value="1"/>
</dbReference>
<dbReference type="Gene3D" id="3.30.2350.10">
    <property type="entry name" value="Pseudouridine synthase"/>
    <property type="match status" value="1"/>
</dbReference>
<gene>
    <name evidence="7" type="ORF">MHL29_04055</name>
</gene>
<accession>A0ABS9PZL2</accession>
<dbReference type="Proteomes" id="UP001521931">
    <property type="component" value="Unassembled WGS sequence"/>
</dbReference>
<dbReference type="SUPFAM" id="SSF55174">
    <property type="entry name" value="Alpha-L RNA-binding motif"/>
    <property type="match status" value="1"/>
</dbReference>
<dbReference type="RefSeq" id="WP_239262450.1">
    <property type="nucleotide sequence ID" value="NZ_DAMCTM010000027.1"/>
</dbReference>
<dbReference type="InterPro" id="IPR018496">
    <property type="entry name" value="PsdUridine_synth_RsuA/RluB_CS"/>
</dbReference>
<dbReference type="InterPro" id="IPR036986">
    <property type="entry name" value="S4_RNA-bd_sf"/>
</dbReference>
<feature type="region of interest" description="Disordered" evidence="5">
    <location>
        <begin position="1"/>
        <end position="97"/>
    </location>
</feature>
<protein>
    <recommendedName>
        <fullName evidence="4">Pseudouridine synthase</fullName>
        <ecNumber evidence="4">5.4.99.-</ecNumber>
    </recommendedName>
</protein>
<evidence type="ECO:0000256" key="5">
    <source>
        <dbReference type="SAM" id="MobiDB-lite"/>
    </source>
</evidence>
<evidence type="ECO:0000313" key="7">
    <source>
        <dbReference type="EMBL" id="MCG7321070.1"/>
    </source>
</evidence>
<proteinExistence type="inferred from homology"/>
<evidence type="ECO:0000256" key="2">
    <source>
        <dbReference type="ARBA" id="ARBA00023235"/>
    </source>
</evidence>
<dbReference type="InterPro" id="IPR020103">
    <property type="entry name" value="PsdUridine_synth_cat_dom_sf"/>
</dbReference>
<dbReference type="CDD" id="cd02870">
    <property type="entry name" value="PseudoU_synth_RsuA_like"/>
    <property type="match status" value="1"/>
</dbReference>
<dbReference type="PANTHER" id="PTHR47683">
    <property type="entry name" value="PSEUDOURIDINE SYNTHASE FAMILY PROTEIN-RELATED"/>
    <property type="match status" value="1"/>
</dbReference>
<feature type="compositionally biased region" description="Low complexity" evidence="5">
    <location>
        <begin position="69"/>
        <end position="85"/>
    </location>
</feature>
<dbReference type="Pfam" id="PF01479">
    <property type="entry name" value="S4"/>
    <property type="match status" value="1"/>
</dbReference>
<dbReference type="EC" id="5.4.99.-" evidence="4"/>
<dbReference type="PROSITE" id="PS01149">
    <property type="entry name" value="PSI_RSU"/>
    <property type="match status" value="1"/>
</dbReference>
<dbReference type="Gene3D" id="3.10.290.10">
    <property type="entry name" value="RNA-binding S4 domain"/>
    <property type="match status" value="1"/>
</dbReference>
<comment type="similarity">
    <text evidence="1 4">Belongs to the pseudouridine synthase RsuA family.</text>
</comment>
<evidence type="ECO:0000256" key="1">
    <source>
        <dbReference type="ARBA" id="ARBA00008348"/>
    </source>
</evidence>
<evidence type="ECO:0000259" key="6">
    <source>
        <dbReference type="SMART" id="SM00363"/>
    </source>
</evidence>
<dbReference type="SUPFAM" id="SSF55120">
    <property type="entry name" value="Pseudouridine synthase"/>
    <property type="match status" value="1"/>
</dbReference>
<keyword evidence="8" id="KW-1185">Reference proteome</keyword>
<evidence type="ECO:0000256" key="4">
    <source>
        <dbReference type="RuleBase" id="RU003887"/>
    </source>
</evidence>
<sequence length="338" mass="35886">MSPQPNRSNRSSGSAGGGRRGGTGGTGGAGRSGGTGGFDRSGGAGRSGGSGGTSRSSAPGAPRRMGPGAKRIAGQRRAAQQPQRARSTEPYVDVHNPEGTRLQKLLASAGVGSRRTCERLIAEGHVQVDGHVVTDMGVRVDPETQQVHVDGDRVIFDESKVYLAFNKPLNVVTSMHDELGRVDIGDYLGEGRKQRLFHVGRLDQDTEGLLLLTNDGELAHRLQHPAYGVTKTYLAQVPGPLPRDLGQQLRDGVELEDGPVRVDSFKVVDSSPGKAVVEVVLHEGRKHVVRRMMEAVGHPVLNLVRIKVGEVGLGTLKAGKMRALTRAEVSSLYDAAQL</sequence>